<evidence type="ECO:0000313" key="2">
    <source>
        <dbReference type="EMBL" id="AAS98481.1"/>
    </source>
</evidence>
<dbReference type="Proteomes" id="UP000000763">
    <property type="component" value="Chromosome 5"/>
</dbReference>
<organism evidence="2 4">
    <name type="scientific">Oryza sativa subsp. japonica</name>
    <name type="common">Rice</name>
    <dbReference type="NCBI Taxonomy" id="39947"/>
    <lineage>
        <taxon>Eukaryota</taxon>
        <taxon>Viridiplantae</taxon>
        <taxon>Streptophyta</taxon>
        <taxon>Embryophyta</taxon>
        <taxon>Tracheophyta</taxon>
        <taxon>Spermatophyta</taxon>
        <taxon>Magnoliopsida</taxon>
        <taxon>Liliopsida</taxon>
        <taxon>Poales</taxon>
        <taxon>Poaceae</taxon>
        <taxon>BOP clade</taxon>
        <taxon>Oryzoideae</taxon>
        <taxon>Oryzeae</taxon>
        <taxon>Oryzinae</taxon>
        <taxon>Oryza</taxon>
        <taxon>Oryza sativa</taxon>
    </lineage>
</organism>
<sequence>MVVEEVDQWHMDRVPLLGCGHGTTRKKIFHSVTLSFLLSVIRENRQQKRNEGWGAQELRQRSSWRTAARSTGGAPVTHEAADPATARRADGGTGDGEACGRRIHRLGGGWTREVAAHTDRSTAIRFTAPIRAACSLQVTSFHYRLVLVLVVYIVVRQRGYTCTAGVLVFYYYYYSYRSSFLYVRPTRNMGERKGIRTTPVSLHATVNAENGAIHYHEGFFLESCHDRALDERALQAALPFFTHAILLDRAFAAGLVTATPRKIEKHHAYRAFN</sequence>
<reference evidence="4" key="3">
    <citation type="journal article" date="2005" name="Nature">
        <title>The map-based sequence of the rice genome.</title>
        <authorList>
            <consortium name="International rice genome sequencing project (IRGSP)"/>
            <person name="Matsumoto T."/>
            <person name="Wu J."/>
            <person name="Kanamori H."/>
            <person name="Katayose Y."/>
            <person name="Fujisawa M."/>
            <person name="Namiki N."/>
            <person name="Mizuno H."/>
            <person name="Yamamoto K."/>
            <person name="Antonio B.A."/>
            <person name="Baba T."/>
            <person name="Sakata K."/>
            <person name="Nagamura Y."/>
            <person name="Aoki H."/>
            <person name="Arikawa K."/>
            <person name="Arita K."/>
            <person name="Bito T."/>
            <person name="Chiden Y."/>
            <person name="Fujitsuka N."/>
            <person name="Fukunaka R."/>
            <person name="Hamada M."/>
            <person name="Harada C."/>
            <person name="Hayashi A."/>
            <person name="Hijishita S."/>
            <person name="Honda M."/>
            <person name="Hosokawa S."/>
            <person name="Ichikawa Y."/>
            <person name="Idonuma A."/>
            <person name="Iijima M."/>
            <person name="Ikeda M."/>
            <person name="Ikeno M."/>
            <person name="Ito K."/>
            <person name="Ito S."/>
            <person name="Ito T."/>
            <person name="Ito Y."/>
            <person name="Ito Y."/>
            <person name="Iwabuchi A."/>
            <person name="Kamiya K."/>
            <person name="Karasawa W."/>
            <person name="Kurita K."/>
            <person name="Katagiri S."/>
            <person name="Kikuta A."/>
            <person name="Kobayashi H."/>
            <person name="Kobayashi N."/>
            <person name="Machita K."/>
            <person name="Maehara T."/>
            <person name="Masukawa M."/>
            <person name="Mizubayashi T."/>
            <person name="Mukai Y."/>
            <person name="Nagasaki H."/>
            <person name="Nagata Y."/>
            <person name="Naito S."/>
            <person name="Nakashima M."/>
            <person name="Nakama Y."/>
            <person name="Nakamichi Y."/>
            <person name="Nakamura M."/>
            <person name="Meguro A."/>
            <person name="Negishi M."/>
            <person name="Ohta I."/>
            <person name="Ohta T."/>
            <person name="Okamoto M."/>
            <person name="Ono N."/>
            <person name="Saji S."/>
            <person name="Sakaguchi M."/>
            <person name="Sakai K."/>
            <person name="Shibata M."/>
            <person name="Shimokawa T."/>
            <person name="Song J."/>
            <person name="Takazaki Y."/>
            <person name="Terasawa K."/>
            <person name="Tsugane M."/>
            <person name="Tsuji K."/>
            <person name="Ueda S."/>
            <person name="Waki K."/>
            <person name="Yamagata H."/>
            <person name="Yamamoto M."/>
            <person name="Yamamoto S."/>
            <person name="Yamane H."/>
            <person name="Yoshiki S."/>
            <person name="Yoshihara R."/>
            <person name="Yukawa K."/>
            <person name="Zhong H."/>
            <person name="Yano M."/>
            <person name="Yuan Q."/>
            <person name="Ouyang S."/>
            <person name="Liu J."/>
            <person name="Jones K.M."/>
            <person name="Gansberger K."/>
            <person name="Moffat K."/>
            <person name="Hill J."/>
            <person name="Bera J."/>
            <person name="Fadrosh D."/>
            <person name="Jin S."/>
            <person name="Johri S."/>
            <person name="Kim M."/>
            <person name="Overton L."/>
            <person name="Reardon M."/>
            <person name="Tsitrin T."/>
            <person name="Vuong H."/>
            <person name="Weaver B."/>
            <person name="Ciecko A."/>
            <person name="Tallon L."/>
            <person name="Jackson J."/>
            <person name="Pai G."/>
            <person name="Aken S.V."/>
            <person name="Utterback T."/>
            <person name="Reidmuller S."/>
            <person name="Feldblyum T."/>
            <person name="Hsiao J."/>
            <person name="Zismann V."/>
            <person name="Iobst S."/>
            <person name="de Vazeille A.R."/>
            <person name="Buell C.R."/>
            <person name="Ying K."/>
            <person name="Li Y."/>
            <person name="Lu T."/>
            <person name="Huang Y."/>
            <person name="Zhao Q."/>
            <person name="Feng Q."/>
            <person name="Zhang L."/>
            <person name="Zhu J."/>
            <person name="Weng Q."/>
            <person name="Mu J."/>
            <person name="Lu Y."/>
            <person name="Fan D."/>
            <person name="Liu Y."/>
            <person name="Guan J."/>
            <person name="Zhang Y."/>
            <person name="Yu S."/>
            <person name="Liu X."/>
            <person name="Zhang Y."/>
            <person name="Hong G."/>
            <person name="Han B."/>
            <person name="Choisne N."/>
            <person name="Demange N."/>
            <person name="Orjeda G."/>
            <person name="Samain S."/>
            <person name="Cattolico L."/>
            <person name="Pelletier E."/>
            <person name="Couloux A."/>
            <person name="Segurens B."/>
            <person name="Wincker P."/>
            <person name="D'Hont A."/>
            <person name="Scarpelli C."/>
            <person name="Weissenbach J."/>
            <person name="Salanoubat M."/>
            <person name="Quetier F."/>
            <person name="Yu Y."/>
            <person name="Kim H.R."/>
            <person name="Rambo T."/>
            <person name="Currie J."/>
            <person name="Collura K."/>
            <person name="Luo M."/>
            <person name="Yang T."/>
            <person name="Ammiraju J.S.S."/>
            <person name="Engler F."/>
            <person name="Soderlund C."/>
            <person name="Wing R.A."/>
            <person name="Palmer L.E."/>
            <person name="de la Bastide M."/>
            <person name="Spiegel L."/>
            <person name="Nascimento L."/>
            <person name="Zutavern T."/>
            <person name="O'Shaughnessy A."/>
            <person name="Dike S."/>
            <person name="Dedhia N."/>
            <person name="Preston R."/>
            <person name="Balija V."/>
            <person name="McCombie W.R."/>
            <person name="Chow T."/>
            <person name="Chen H."/>
            <person name="Chung M."/>
            <person name="Chen C."/>
            <person name="Shaw J."/>
            <person name="Wu H."/>
            <person name="Hsiao K."/>
            <person name="Chao Y."/>
            <person name="Chu M."/>
            <person name="Cheng C."/>
            <person name="Hour A."/>
            <person name="Lee P."/>
            <person name="Lin S."/>
            <person name="Lin Y."/>
            <person name="Liou J."/>
            <person name="Liu S."/>
            <person name="Hsing Y."/>
            <person name="Raghuvanshi S."/>
            <person name="Mohanty A."/>
            <person name="Bharti A.K."/>
            <person name="Gaur A."/>
            <person name="Gupta V."/>
            <person name="Kumar D."/>
            <person name="Ravi V."/>
            <person name="Vij S."/>
            <person name="Kapur A."/>
            <person name="Khurana P."/>
            <person name="Khurana P."/>
            <person name="Khurana J.P."/>
            <person name="Tyagi A.K."/>
            <person name="Gaikwad K."/>
            <person name="Singh A."/>
            <person name="Dalal V."/>
            <person name="Srivastava S."/>
            <person name="Dixit A."/>
            <person name="Pal A.K."/>
            <person name="Ghazi I.A."/>
            <person name="Yadav M."/>
            <person name="Pandit A."/>
            <person name="Bhargava A."/>
            <person name="Sureshbabu K."/>
            <person name="Batra K."/>
            <person name="Sharma T.R."/>
            <person name="Mohapatra T."/>
            <person name="Singh N.K."/>
            <person name="Messing J."/>
            <person name="Nelson A.B."/>
            <person name="Fuks G."/>
            <person name="Kavchok S."/>
            <person name="Keizer G."/>
            <person name="Linton E."/>
            <person name="Llaca V."/>
            <person name="Song R."/>
            <person name="Tanyolac B."/>
            <person name="Young S."/>
            <person name="Ho-Il K."/>
            <person name="Hahn J.H."/>
            <person name="Sangsakoo G."/>
            <person name="Vanavichit A."/>
            <person name="de Mattos Luiz.A.T."/>
            <person name="Zimmer P.D."/>
            <person name="Malone G."/>
            <person name="Dellagostin O."/>
            <person name="de Oliveira A.C."/>
            <person name="Bevan M."/>
            <person name="Bancroft I."/>
            <person name="Minx P."/>
            <person name="Cordum H."/>
            <person name="Wilson R."/>
            <person name="Cheng Z."/>
            <person name="Jin W."/>
            <person name="Jiang J."/>
            <person name="Leong S.A."/>
            <person name="Iwama H."/>
            <person name="Gojobori T."/>
            <person name="Itoh T."/>
            <person name="Niimura Y."/>
            <person name="Fujii Y."/>
            <person name="Habara T."/>
            <person name="Sakai H."/>
            <person name="Sato Y."/>
            <person name="Wilson G."/>
            <person name="Kumar K."/>
            <person name="McCouch S."/>
            <person name="Juretic N."/>
            <person name="Hoen D."/>
            <person name="Wright S."/>
            <person name="Bruskiewich R."/>
            <person name="Bureau T."/>
            <person name="Miyao A."/>
            <person name="Hirochika H."/>
            <person name="Nishikawa T."/>
            <person name="Kadowaki K."/>
            <person name="Sugiura M."/>
            <person name="Burr B."/>
            <person name="Sasaki T."/>
        </authorList>
    </citation>
    <scope>NUCLEOTIDE SEQUENCE [LARGE SCALE GENOMIC DNA]</scope>
    <source>
        <strain evidence="4">cv. Nipponbare</strain>
    </source>
</reference>
<dbReference type="EMBL" id="AC145396">
    <property type="protein sequence ID" value="AAS98481.1"/>
    <property type="molecule type" value="Genomic_DNA"/>
</dbReference>
<evidence type="ECO:0000313" key="4">
    <source>
        <dbReference type="Proteomes" id="UP000000763"/>
    </source>
</evidence>
<proteinExistence type="predicted"/>
<feature type="compositionally biased region" description="Basic and acidic residues" evidence="1">
    <location>
        <begin position="79"/>
        <end position="90"/>
    </location>
</feature>
<accession>Q75GB2</accession>
<evidence type="ECO:0000256" key="1">
    <source>
        <dbReference type="SAM" id="MobiDB-lite"/>
    </source>
</evidence>
<reference evidence="3" key="2">
    <citation type="submission" date="2004-08" db="EMBL/GenBank/DDBJ databases">
        <title>Oryza sativa BAC B1402B06 genomic sequence.</title>
        <authorList>
            <person name="Chow T.-Y."/>
            <person name="Hsing Y.-I.C."/>
            <person name="Chen C.-S."/>
            <person name="Chen H.-H."/>
            <person name="Liu S.-M."/>
            <person name="Chao Y.-T."/>
            <person name="Chang S.-J."/>
            <person name="Chen H.-C."/>
            <person name="Chen S.-K."/>
            <person name="Chen T.-R."/>
            <person name="Chen Y.-L."/>
            <person name="Cheng C.-H."/>
            <person name="Chung C.-I."/>
            <person name="Han S.-Y."/>
            <person name="Hsiao S.-H."/>
            <person name="Hsiung J.-N."/>
            <person name="Hsu C.-H."/>
            <person name="Huang J.-J."/>
            <person name="Kau P.-I."/>
            <person name="Lee M.-C."/>
            <person name="Leu H.-L."/>
            <person name="Li Y.-F."/>
            <person name="Lin S.-J."/>
            <person name="Lin Y.-C."/>
            <person name="Wu S.-W."/>
            <person name="Yu C.-Y."/>
            <person name="Yu S.-W."/>
            <person name="Wu H.-P."/>
            <person name="Shaw J.-F."/>
        </authorList>
    </citation>
    <scope>NUCLEOTIDE SEQUENCE</scope>
</reference>
<feature type="region of interest" description="Disordered" evidence="1">
    <location>
        <begin position="63"/>
        <end position="97"/>
    </location>
</feature>
<dbReference type="AlphaFoldDB" id="Q75GB2"/>
<dbReference type="EMBL" id="AC145477">
    <property type="protein sequence ID" value="AAT93851.1"/>
    <property type="molecule type" value="Genomic_DNA"/>
</dbReference>
<evidence type="ECO:0000313" key="3">
    <source>
        <dbReference type="EMBL" id="AAT93851.1"/>
    </source>
</evidence>
<gene>
    <name evidence="3" type="ORF">B1402B06.18</name>
    <name evidence="2" type="ORF">OSJNBa0042F15.3</name>
</gene>
<name>Q75GB2_ORYSJ</name>
<reference evidence="2" key="1">
    <citation type="submission" date="2004-04" db="EMBL/GenBank/DDBJ databases">
        <title>Oryza sativa BAC OSJNBa0042F15 genomic sequence.</title>
        <authorList>
            <person name="Chow T.-Y."/>
            <person name="Hsing Y.-I.C."/>
            <person name="Chen C.-S."/>
            <person name="Chen H.-H."/>
            <person name="Liu S.-M."/>
            <person name="Chao Y.-T."/>
            <person name="Lee P.-F."/>
            <person name="Chang S.-J."/>
            <person name="Chen H.-C."/>
            <person name="Chen S.-K."/>
            <person name="Chen T.-R."/>
            <person name="Chen Y.-L."/>
            <person name="Cheng C.-H."/>
            <person name="Chung C.-I."/>
            <person name="Han S.-Y."/>
            <person name="Hsiao S.-H."/>
            <person name="Hsiung J.-N."/>
            <person name="Hsu C.-H."/>
            <person name="Kau P.-I."/>
            <person name="Lee M.-C."/>
            <person name="Leu H.-L."/>
            <person name="Li Y.-F."/>
            <person name="Lin S.-J."/>
            <person name="Lin Y.-C."/>
            <person name="Wu S.-W."/>
            <person name="Yu C.-Y."/>
            <person name="Yu S.-W."/>
            <person name="Wu H.-P."/>
            <person name="Shaw J.-F."/>
        </authorList>
    </citation>
    <scope>NUCLEOTIDE SEQUENCE</scope>
</reference>
<reference evidence="4" key="4">
    <citation type="journal article" date="2008" name="Nucleic Acids Res.">
        <title>The rice annotation project database (RAP-DB): 2008 update.</title>
        <authorList>
            <consortium name="The rice annotation project (RAP)"/>
        </authorList>
    </citation>
    <scope>GENOME REANNOTATION</scope>
    <source>
        <strain evidence="4">cv. Nipponbare</strain>
    </source>
</reference>
<protein>
    <submittedName>
        <fullName evidence="2">Uncharacterized protein</fullName>
    </submittedName>
</protein>